<reference evidence="6" key="1">
    <citation type="journal article" date="2014" name="Front. Microbiol.">
        <title>High frequency of phylogenetically diverse reductive dehalogenase-homologous genes in deep subseafloor sedimentary metagenomes.</title>
        <authorList>
            <person name="Kawai M."/>
            <person name="Futagami T."/>
            <person name="Toyoda A."/>
            <person name="Takaki Y."/>
            <person name="Nishi S."/>
            <person name="Hori S."/>
            <person name="Arai W."/>
            <person name="Tsubouchi T."/>
            <person name="Morono Y."/>
            <person name="Uchiyama I."/>
            <person name="Ito T."/>
            <person name="Fujiyama A."/>
            <person name="Inagaki F."/>
            <person name="Takami H."/>
        </authorList>
    </citation>
    <scope>NUCLEOTIDE SEQUENCE</scope>
    <source>
        <strain evidence="6">Expedition CK06-06</strain>
    </source>
</reference>
<evidence type="ECO:0000256" key="4">
    <source>
        <dbReference type="ARBA" id="ARBA00022840"/>
    </source>
</evidence>
<dbReference type="GO" id="GO:0003677">
    <property type="term" value="F:DNA binding"/>
    <property type="evidence" value="ECO:0007669"/>
    <property type="project" value="InterPro"/>
</dbReference>
<evidence type="ECO:0000256" key="3">
    <source>
        <dbReference type="ARBA" id="ARBA00022806"/>
    </source>
</evidence>
<dbReference type="InterPro" id="IPR014017">
    <property type="entry name" value="DNA_helicase_UvrD-like_C"/>
</dbReference>
<comment type="caution">
    <text evidence="6">The sequence shown here is derived from an EMBL/GenBank/DDBJ whole genome shotgun (WGS) entry which is preliminary data.</text>
</comment>
<name>X1DWY8_9ZZZZ</name>
<accession>X1DWY8</accession>
<dbReference type="PANTHER" id="PTHR11070">
    <property type="entry name" value="UVRD / RECB / PCRA DNA HELICASE FAMILY MEMBER"/>
    <property type="match status" value="1"/>
</dbReference>
<dbReference type="InterPro" id="IPR000212">
    <property type="entry name" value="DNA_helicase_UvrD/REP"/>
</dbReference>
<keyword evidence="1" id="KW-0547">Nucleotide-binding</keyword>
<proteinExistence type="predicted"/>
<protein>
    <recommendedName>
        <fullName evidence="5">UvrD-like helicase C-terminal domain-containing protein</fullName>
    </recommendedName>
</protein>
<feature type="non-terminal residue" evidence="6">
    <location>
        <position position="1"/>
    </location>
</feature>
<evidence type="ECO:0000259" key="5">
    <source>
        <dbReference type="Pfam" id="PF13361"/>
    </source>
</evidence>
<keyword evidence="4" id="KW-0067">ATP-binding</keyword>
<dbReference type="InterPro" id="IPR027417">
    <property type="entry name" value="P-loop_NTPase"/>
</dbReference>
<evidence type="ECO:0000313" key="6">
    <source>
        <dbReference type="EMBL" id="GAH12720.1"/>
    </source>
</evidence>
<evidence type="ECO:0000256" key="1">
    <source>
        <dbReference type="ARBA" id="ARBA00022741"/>
    </source>
</evidence>
<dbReference type="Gene3D" id="3.40.50.300">
    <property type="entry name" value="P-loop containing nucleotide triphosphate hydrolases"/>
    <property type="match status" value="1"/>
</dbReference>
<dbReference type="PANTHER" id="PTHR11070:SF2">
    <property type="entry name" value="ATP-DEPENDENT DNA HELICASE SRS2"/>
    <property type="match status" value="1"/>
</dbReference>
<sequence length="135" mass="15704">KIISQLPSDERTEAKELIPRRDFKRKEINFKQFTTEEEELIFICDRIEDIKKDIAVSGELSAEEKSRPYTNIAVLLRKREDILKIIDTFQKRGIPYATDGKEDISSEKRVRQMLDVLQLAHIKDTADYSGKDAAF</sequence>
<dbReference type="AlphaFoldDB" id="X1DWY8"/>
<dbReference type="Gene3D" id="1.10.486.10">
    <property type="entry name" value="PCRA, domain 4"/>
    <property type="match status" value="1"/>
</dbReference>
<dbReference type="SUPFAM" id="SSF52540">
    <property type="entry name" value="P-loop containing nucleoside triphosphate hydrolases"/>
    <property type="match status" value="1"/>
</dbReference>
<gene>
    <name evidence="6" type="ORF">S01H4_52447</name>
</gene>
<keyword evidence="3" id="KW-0347">Helicase</keyword>
<dbReference type="GO" id="GO:0005524">
    <property type="term" value="F:ATP binding"/>
    <property type="evidence" value="ECO:0007669"/>
    <property type="project" value="UniProtKB-KW"/>
</dbReference>
<dbReference type="GO" id="GO:0016787">
    <property type="term" value="F:hydrolase activity"/>
    <property type="evidence" value="ECO:0007669"/>
    <property type="project" value="UniProtKB-KW"/>
</dbReference>
<dbReference type="GO" id="GO:0043138">
    <property type="term" value="F:3'-5' DNA helicase activity"/>
    <property type="evidence" value="ECO:0007669"/>
    <property type="project" value="TreeGrafter"/>
</dbReference>
<keyword evidence="2" id="KW-0378">Hydrolase</keyword>
<dbReference type="GO" id="GO:0000725">
    <property type="term" value="P:recombinational repair"/>
    <property type="evidence" value="ECO:0007669"/>
    <property type="project" value="TreeGrafter"/>
</dbReference>
<dbReference type="Pfam" id="PF13361">
    <property type="entry name" value="UvrD_C"/>
    <property type="match status" value="1"/>
</dbReference>
<evidence type="ECO:0000256" key="2">
    <source>
        <dbReference type="ARBA" id="ARBA00022801"/>
    </source>
</evidence>
<feature type="domain" description="UvrD-like helicase C-terminal" evidence="5">
    <location>
        <begin position="17"/>
        <end position="120"/>
    </location>
</feature>
<organism evidence="6">
    <name type="scientific">marine sediment metagenome</name>
    <dbReference type="NCBI Taxonomy" id="412755"/>
    <lineage>
        <taxon>unclassified sequences</taxon>
        <taxon>metagenomes</taxon>
        <taxon>ecological metagenomes</taxon>
    </lineage>
</organism>
<dbReference type="EMBL" id="BART01029967">
    <property type="protein sequence ID" value="GAH12720.1"/>
    <property type="molecule type" value="Genomic_DNA"/>
</dbReference>